<proteinExistence type="predicted"/>
<evidence type="ECO:0000256" key="1">
    <source>
        <dbReference type="ARBA" id="ARBA00022598"/>
    </source>
</evidence>
<dbReference type="PROSITE" id="PS50979">
    <property type="entry name" value="BC"/>
    <property type="match status" value="1"/>
</dbReference>
<dbReference type="Pfam" id="PF02785">
    <property type="entry name" value="Biotin_carb_C"/>
    <property type="match status" value="1"/>
</dbReference>
<dbReference type="GO" id="GO:0016874">
    <property type="term" value="F:ligase activity"/>
    <property type="evidence" value="ECO:0007669"/>
    <property type="project" value="UniProtKB-KW"/>
</dbReference>
<dbReference type="SUPFAM" id="SSF51246">
    <property type="entry name" value="Rudiment single hybrid motif"/>
    <property type="match status" value="1"/>
</dbReference>
<comment type="caution">
    <text evidence="5">The sequence shown here is derived from an EMBL/GenBank/DDBJ whole genome shotgun (WGS) entry which is preliminary data.</text>
</comment>
<evidence type="ECO:0000256" key="3">
    <source>
        <dbReference type="ARBA" id="ARBA00022840"/>
    </source>
</evidence>
<evidence type="ECO:0000256" key="4">
    <source>
        <dbReference type="ARBA" id="ARBA00023267"/>
    </source>
</evidence>
<dbReference type="PANTHER" id="PTHR18866">
    <property type="entry name" value="CARBOXYLASE:PYRUVATE/ACETYL-COA/PROPIONYL-COA CARBOXYLASE"/>
    <property type="match status" value="1"/>
</dbReference>
<evidence type="ECO:0000256" key="2">
    <source>
        <dbReference type="ARBA" id="ARBA00022741"/>
    </source>
</evidence>
<keyword evidence="3" id="KW-0067">ATP-binding</keyword>
<dbReference type="InterPro" id="IPR011764">
    <property type="entry name" value="Biotin_carboxylation_dom"/>
</dbReference>
<organism evidence="5 6">
    <name type="scientific">Pseudosulfitobacter pseudonitzschiae</name>
    <dbReference type="NCBI Taxonomy" id="1402135"/>
    <lineage>
        <taxon>Bacteria</taxon>
        <taxon>Pseudomonadati</taxon>
        <taxon>Pseudomonadota</taxon>
        <taxon>Alphaproteobacteria</taxon>
        <taxon>Rhodobacterales</taxon>
        <taxon>Roseobacteraceae</taxon>
        <taxon>Pseudosulfitobacter</taxon>
    </lineage>
</organism>
<evidence type="ECO:0000313" key="5">
    <source>
        <dbReference type="EMBL" id="MBM2357789.1"/>
    </source>
</evidence>
<sequence>VTTDFDPMLSKLIVHGRNRAEAIARGRRAAQDYVILGVTTNLAYLDTILDHPKFRSGDVSTGFLAEEADELNQDRDPATTDILAAATVLSDARLVKALENVPEIYRLMGNWRN</sequence>
<dbReference type="EMBL" id="JAFBWN010000073">
    <property type="protein sequence ID" value="MBM2357789.1"/>
    <property type="molecule type" value="Genomic_DNA"/>
</dbReference>
<keyword evidence="1" id="KW-0436">Ligase</keyword>
<dbReference type="InterPro" id="IPR050856">
    <property type="entry name" value="Biotin_carboxylase_complex"/>
</dbReference>
<protein>
    <submittedName>
        <fullName evidence="5">Biotin carboxylase</fullName>
    </submittedName>
</protein>
<accession>A0A9Q2NGF3</accession>
<dbReference type="InterPro" id="IPR011054">
    <property type="entry name" value="Rudment_hybrid_motif"/>
</dbReference>
<gene>
    <name evidence="5" type="ORF">JQX14_25025</name>
</gene>
<keyword evidence="4" id="KW-0092">Biotin</keyword>
<dbReference type="GO" id="GO:0005524">
    <property type="term" value="F:ATP binding"/>
    <property type="evidence" value="ECO:0007669"/>
    <property type="project" value="UniProtKB-KW"/>
</dbReference>
<keyword evidence="2" id="KW-0547">Nucleotide-binding</keyword>
<name>A0A9Q2NGF3_9RHOB</name>
<dbReference type="Gene3D" id="3.30.470.20">
    <property type="entry name" value="ATP-grasp fold, B domain"/>
    <property type="match status" value="1"/>
</dbReference>
<dbReference type="SMART" id="SM00878">
    <property type="entry name" value="Biotin_carb_C"/>
    <property type="match status" value="1"/>
</dbReference>
<dbReference type="InterPro" id="IPR005482">
    <property type="entry name" value="Biotin_COase_C"/>
</dbReference>
<dbReference type="AlphaFoldDB" id="A0A9Q2NGF3"/>
<feature type="non-terminal residue" evidence="5">
    <location>
        <position position="1"/>
    </location>
</feature>
<evidence type="ECO:0000313" key="6">
    <source>
        <dbReference type="Proteomes" id="UP000809337"/>
    </source>
</evidence>
<dbReference type="Proteomes" id="UP000809337">
    <property type="component" value="Unassembled WGS sequence"/>
</dbReference>
<reference evidence="5" key="1">
    <citation type="submission" date="2021-01" db="EMBL/GenBank/DDBJ databases">
        <title>Diatom-associated Roseobacters Show Island Model of Population Structure.</title>
        <authorList>
            <person name="Qu L."/>
            <person name="Feng X."/>
            <person name="Chen Y."/>
            <person name="Li L."/>
            <person name="Wang X."/>
            <person name="Hu Z."/>
            <person name="Wang H."/>
            <person name="Luo H."/>
        </authorList>
    </citation>
    <scope>NUCLEOTIDE SEQUENCE</scope>
    <source>
        <strain evidence="5">SM26-45</strain>
    </source>
</reference>
<dbReference type="PANTHER" id="PTHR18866:SF33">
    <property type="entry name" value="METHYLCROTONOYL-COA CARBOXYLASE SUBUNIT ALPHA, MITOCHONDRIAL-RELATED"/>
    <property type="match status" value="1"/>
</dbReference>